<reference evidence="5 6" key="1">
    <citation type="journal article" date="2011" name="J. Bacteriol.">
        <title>Complete genome sequence of Polymorphum gilvum SL003B-26A1T, a crude oil-degrading bacterium from oil-polluted saline soil.</title>
        <authorList>
            <person name="Li S.G."/>
            <person name="Tang Y.Q."/>
            <person name="Nie Y."/>
            <person name="Cai M."/>
            <person name="Wu X.L."/>
        </authorList>
    </citation>
    <scope>NUCLEOTIDE SEQUENCE [LARGE SCALE GENOMIC DNA]</scope>
    <source>
        <strain evidence="6">LMG 25793 / CGMCC 1.9160 / SL003B-26A1</strain>
    </source>
</reference>
<dbReference type="InterPro" id="IPR050988">
    <property type="entry name" value="Mannitol_DH/Oxidoreductase"/>
</dbReference>
<dbReference type="Pfam" id="PF08125">
    <property type="entry name" value="Mannitol_dh_C"/>
    <property type="match status" value="1"/>
</dbReference>
<evidence type="ECO:0000256" key="2">
    <source>
        <dbReference type="ARBA" id="ARBA00023027"/>
    </source>
</evidence>
<gene>
    <name evidence="5" type="ordered locus">SL003B_3203</name>
</gene>
<dbReference type="InterPro" id="IPR008927">
    <property type="entry name" value="6-PGluconate_DH-like_C_sf"/>
</dbReference>
<dbReference type="KEGG" id="pgv:SL003B_3203"/>
<organism evidence="5 6">
    <name type="scientific">Polymorphum gilvum (strain LMG 25793 / CGMCC 1.9160 / SL003B-26A1)</name>
    <dbReference type="NCBI Taxonomy" id="991905"/>
    <lineage>
        <taxon>Bacteria</taxon>
        <taxon>Pseudomonadati</taxon>
        <taxon>Pseudomonadota</taxon>
        <taxon>Alphaproteobacteria</taxon>
        <taxon>Rhodobacterales</taxon>
        <taxon>Paracoccaceae</taxon>
        <taxon>Polymorphum</taxon>
    </lineage>
</organism>
<evidence type="ECO:0000259" key="3">
    <source>
        <dbReference type="Pfam" id="PF01232"/>
    </source>
</evidence>
<feature type="domain" description="Mannitol dehydrogenase N-terminal" evidence="3">
    <location>
        <begin position="24"/>
        <end position="268"/>
    </location>
</feature>
<sequence length="484" mass="51602">MARPDLPPLTTTTPGYDRSALQPRVLHIGFGAFARAFLAAYLDETLDAAGGDWGMVAVRLQSGADDLDALDAAGRVYTVAAADDEGIEARMIQALVGTRHPARDGIDALLGHFEHPALAIVSLTVTEKGYCSRAGRLDAEHAGIRQDLATPEVPATTIGVLVEGLRRRRAAGLGGVTVLSCDNLPDNGTVCRAVVTDYARRRDPALAEWIDAHVTFPCTMVDRIVPALDADAQALLRAIGADDATGIVCEPFRQWVIEDHFVAGRPDFALAGAEFVADVRPFEDMKLRMLNGSHSFLAYLGALAGVETIADCVADPAFRAAARGLMLKEQAPTLSMPDGIDLEAYAAALLKRFANSRLKHRTRQIATDGSQKLPQRMLASVRHHLRQGTPWPRLALGIAAWMAYCRGHDETGAELPLSDPLAEPIRAIAATTADGSAHVAAMLKLDSVFAPDIAGDAAFRSPVEAAYLSLRRDGVRASLAALGD</sequence>
<dbReference type="Proteomes" id="UP000008130">
    <property type="component" value="Chromosome"/>
</dbReference>
<feature type="domain" description="Mannitol dehydrogenase C-terminal" evidence="4">
    <location>
        <begin position="278"/>
        <end position="469"/>
    </location>
</feature>
<protein>
    <submittedName>
        <fullName evidence="5">Mannitol dehydrogenase rossman domain family</fullName>
    </submittedName>
</protein>
<keyword evidence="2" id="KW-0520">NAD</keyword>
<dbReference type="OrthoDB" id="271711at2"/>
<evidence type="ECO:0000256" key="1">
    <source>
        <dbReference type="ARBA" id="ARBA00023002"/>
    </source>
</evidence>
<keyword evidence="1" id="KW-0560">Oxidoreductase</keyword>
<dbReference type="Gene3D" id="1.10.1040.10">
    <property type="entry name" value="N-(1-d-carboxylethyl)-l-norvaline Dehydrogenase, domain 2"/>
    <property type="match status" value="1"/>
</dbReference>
<dbReference type="PATRIC" id="fig|991905.3.peg.3291"/>
<dbReference type="InterPro" id="IPR013118">
    <property type="entry name" value="Mannitol_DH_C"/>
</dbReference>
<dbReference type="InterPro" id="IPR000669">
    <property type="entry name" value="Mannitol_DH"/>
</dbReference>
<dbReference type="InterPro" id="IPR036291">
    <property type="entry name" value="NAD(P)-bd_dom_sf"/>
</dbReference>
<dbReference type="STRING" id="991905.SL003B_3203"/>
<evidence type="ECO:0000313" key="5">
    <source>
        <dbReference type="EMBL" id="ADZ71625.1"/>
    </source>
</evidence>
<dbReference type="SUPFAM" id="SSF51735">
    <property type="entry name" value="NAD(P)-binding Rossmann-fold domains"/>
    <property type="match status" value="1"/>
</dbReference>
<accession>F2IXK2</accession>
<evidence type="ECO:0000313" key="6">
    <source>
        <dbReference type="Proteomes" id="UP000008130"/>
    </source>
</evidence>
<dbReference type="eggNOG" id="COG0246">
    <property type="taxonomic scope" value="Bacteria"/>
</dbReference>
<dbReference type="GO" id="GO:0019594">
    <property type="term" value="P:mannitol metabolic process"/>
    <property type="evidence" value="ECO:0007669"/>
    <property type="project" value="InterPro"/>
</dbReference>
<dbReference type="PROSITE" id="PS00974">
    <property type="entry name" value="MANNITOL_DHGENASE"/>
    <property type="match status" value="1"/>
</dbReference>
<dbReference type="PANTHER" id="PTHR43362:SF1">
    <property type="entry name" value="MANNITOL DEHYDROGENASE 2-RELATED"/>
    <property type="match status" value="1"/>
</dbReference>
<proteinExistence type="predicted"/>
<evidence type="ECO:0000259" key="4">
    <source>
        <dbReference type="Pfam" id="PF08125"/>
    </source>
</evidence>
<dbReference type="EMBL" id="CP002568">
    <property type="protein sequence ID" value="ADZ71625.1"/>
    <property type="molecule type" value="Genomic_DNA"/>
</dbReference>
<dbReference type="PRINTS" id="PR00084">
    <property type="entry name" value="MTLDHDRGNASE"/>
</dbReference>
<dbReference type="RefSeq" id="WP_013653934.1">
    <property type="nucleotide sequence ID" value="NC_015259.1"/>
</dbReference>
<dbReference type="HOGENOM" id="CLU_027324_0_1_5"/>
<keyword evidence="6" id="KW-1185">Reference proteome</keyword>
<dbReference type="InterPro" id="IPR013328">
    <property type="entry name" value="6PGD_dom2"/>
</dbReference>
<dbReference type="SUPFAM" id="SSF48179">
    <property type="entry name" value="6-phosphogluconate dehydrogenase C-terminal domain-like"/>
    <property type="match status" value="1"/>
</dbReference>
<name>F2IXK2_POLGS</name>
<dbReference type="Gene3D" id="3.40.50.720">
    <property type="entry name" value="NAD(P)-binding Rossmann-like Domain"/>
    <property type="match status" value="1"/>
</dbReference>
<dbReference type="InterPro" id="IPR013131">
    <property type="entry name" value="Mannitol_DH_N"/>
</dbReference>
<dbReference type="Pfam" id="PF01232">
    <property type="entry name" value="Mannitol_dh"/>
    <property type="match status" value="1"/>
</dbReference>
<dbReference type="GO" id="GO:0016616">
    <property type="term" value="F:oxidoreductase activity, acting on the CH-OH group of donors, NAD or NADP as acceptor"/>
    <property type="evidence" value="ECO:0007669"/>
    <property type="project" value="TreeGrafter"/>
</dbReference>
<dbReference type="PANTHER" id="PTHR43362">
    <property type="entry name" value="MANNITOL DEHYDROGENASE DSF1-RELATED"/>
    <property type="match status" value="1"/>
</dbReference>
<dbReference type="InterPro" id="IPR023027">
    <property type="entry name" value="Mannitol_DH_CS"/>
</dbReference>
<dbReference type="AlphaFoldDB" id="F2IXK2"/>